<dbReference type="GO" id="GO:0016810">
    <property type="term" value="F:hydrolase activity, acting on carbon-nitrogen (but not peptide) bonds"/>
    <property type="evidence" value="ECO:0007669"/>
    <property type="project" value="InterPro"/>
</dbReference>
<dbReference type="AlphaFoldDB" id="A0A3A3ETI7"/>
<dbReference type="Gene3D" id="3.40.50.10910">
    <property type="entry name" value="Amidohydrolase"/>
    <property type="match status" value="1"/>
</dbReference>
<dbReference type="InterPro" id="IPR006680">
    <property type="entry name" value="Amidohydro-rel"/>
</dbReference>
<dbReference type="EMBL" id="QYSE01000001">
    <property type="protein sequence ID" value="RJF37401.1"/>
    <property type="molecule type" value="Genomic_DNA"/>
</dbReference>
<dbReference type="SUPFAM" id="SSF51338">
    <property type="entry name" value="Composite domain of metallo-dependent hydrolases"/>
    <property type="match status" value="1"/>
</dbReference>
<dbReference type="SUPFAM" id="SSF51556">
    <property type="entry name" value="Metallo-dependent hydrolases"/>
    <property type="match status" value="1"/>
</dbReference>
<proteinExistence type="predicted"/>
<dbReference type="InterPro" id="IPR011059">
    <property type="entry name" value="Metal-dep_hydrolase_composite"/>
</dbReference>
<accession>A0A3A3ETI7</accession>
<dbReference type="PANTHER" id="PTHR43135">
    <property type="entry name" value="ALPHA-D-RIBOSE 1-METHYLPHOSPHONATE 5-TRIPHOSPHATE DIPHOSPHATASE"/>
    <property type="match status" value="1"/>
</dbReference>
<feature type="domain" description="Amidohydrolase-related" evidence="1">
    <location>
        <begin position="78"/>
        <end position="439"/>
    </location>
</feature>
<gene>
    <name evidence="2" type="ORF">D4741_04835</name>
</gene>
<reference evidence="2 3" key="1">
    <citation type="submission" date="2018-09" db="EMBL/GenBank/DDBJ databases">
        <title>Identification of marine bacteria producing industrial enzymes.</title>
        <authorList>
            <person name="Cheng T.H."/>
            <person name="Saidin J."/>
            <person name="Muhd D.D."/>
            <person name="Isa M.N.M."/>
            <person name="Bakar M.F.A."/>
            <person name="Ismail N."/>
        </authorList>
    </citation>
    <scope>NUCLEOTIDE SEQUENCE [LARGE SCALE GENOMIC DNA]</scope>
    <source>
        <strain evidence="2 3">MNAD 1.6</strain>
    </source>
</reference>
<evidence type="ECO:0000313" key="3">
    <source>
        <dbReference type="Proteomes" id="UP000265938"/>
    </source>
</evidence>
<comment type="caution">
    <text evidence="2">The sequence shown here is derived from an EMBL/GenBank/DDBJ whole genome shotgun (WGS) entry which is preliminary data.</text>
</comment>
<evidence type="ECO:0000259" key="1">
    <source>
        <dbReference type="Pfam" id="PF01979"/>
    </source>
</evidence>
<dbReference type="PROSITE" id="PS51257">
    <property type="entry name" value="PROKAR_LIPOPROTEIN"/>
    <property type="match status" value="1"/>
</dbReference>
<sequence length="475" mass="51914">MKNALLLGLCSALAACSSPPDQRADIVIENAQIIDMQTGAIAAKQSLAIRDGIIIKRSDKPLSNHYQSSTLIDAKGQYVMPGLWDMHVHFGGGDELIEENKQLLPLYLAYGVTTVRDAAADLSESVLSWREQVKQGQLVGPTIFTSGPKLEGKGSIWPGDLEVETTEEMHAAMDLLDSMDVDFIKITDSALTPELYLKAVKEVKKRGYQISGHIPFSLSVTDVSKAGLDAIEHMTYMLKAAAKNEADISAKVASKELSYRTALPIITAQFDEPTAIEKFTVLANNDTAVVPTLIGGKITAYIDEDNHQDDAYLDYLGRGLKATYQWRVDRANKDTPAQIKQRKERFVKTAQLLPIAQQAGVSIIAGTDAGFLNSYIYPGLSLHQELSIFTEYGLTPLQTLQAATLAGPKFLNKQQQYGALSEGKVADLILLSKNPLIDIRNTQTLKGVVSHSTFYDSNALERLKQQAKAFVASQP</sequence>
<dbReference type="InterPro" id="IPR032466">
    <property type="entry name" value="Metal_Hydrolase"/>
</dbReference>
<dbReference type="PANTHER" id="PTHR43135:SF3">
    <property type="entry name" value="ALPHA-D-RIBOSE 1-METHYLPHOSPHONATE 5-TRIPHOSPHATE DIPHOSPHATASE"/>
    <property type="match status" value="1"/>
</dbReference>
<dbReference type="RefSeq" id="WP_119852169.1">
    <property type="nucleotide sequence ID" value="NZ_QYSE01000001.1"/>
</dbReference>
<name>A0A3A3ETI7_9GAMM</name>
<dbReference type="Pfam" id="PF01979">
    <property type="entry name" value="Amidohydro_1"/>
    <property type="match status" value="1"/>
</dbReference>
<protein>
    <submittedName>
        <fullName evidence="2">Amidohydrolase</fullName>
    </submittedName>
</protein>
<dbReference type="Proteomes" id="UP000265938">
    <property type="component" value="Unassembled WGS sequence"/>
</dbReference>
<evidence type="ECO:0000313" key="2">
    <source>
        <dbReference type="EMBL" id="RJF37401.1"/>
    </source>
</evidence>
<organism evidence="2 3">
    <name type="scientific">Pseudoalteromonas gelatinilytica</name>
    <dbReference type="NCBI Taxonomy" id="1703256"/>
    <lineage>
        <taxon>Bacteria</taxon>
        <taxon>Pseudomonadati</taxon>
        <taxon>Pseudomonadota</taxon>
        <taxon>Gammaproteobacteria</taxon>
        <taxon>Alteromonadales</taxon>
        <taxon>Pseudoalteromonadaceae</taxon>
        <taxon>Pseudoalteromonas</taxon>
    </lineage>
</organism>
<dbReference type="Gene3D" id="2.30.40.10">
    <property type="entry name" value="Urease, subunit C, domain 1"/>
    <property type="match status" value="2"/>
</dbReference>
<dbReference type="Gene3D" id="3.20.20.140">
    <property type="entry name" value="Metal-dependent hydrolases"/>
    <property type="match status" value="1"/>
</dbReference>
<keyword evidence="2" id="KW-0378">Hydrolase</keyword>
<dbReference type="Gene3D" id="3.30.110.90">
    <property type="entry name" value="Amidohydrolase"/>
    <property type="match status" value="1"/>
</dbReference>
<dbReference type="InterPro" id="IPR051781">
    <property type="entry name" value="Metallo-dep_Hydrolase"/>
</dbReference>